<name>A0ABV9SSX4_9ACTN</name>
<organism evidence="2 3">
    <name type="scientific">Streptomonospora arabica</name>
    <dbReference type="NCBI Taxonomy" id="412417"/>
    <lineage>
        <taxon>Bacteria</taxon>
        <taxon>Bacillati</taxon>
        <taxon>Actinomycetota</taxon>
        <taxon>Actinomycetes</taxon>
        <taxon>Streptosporangiales</taxon>
        <taxon>Nocardiopsidaceae</taxon>
        <taxon>Streptomonospora</taxon>
    </lineage>
</organism>
<dbReference type="RefSeq" id="WP_344141263.1">
    <property type="nucleotide sequence ID" value="NZ_BAAAQI010000002.1"/>
</dbReference>
<dbReference type="EMBL" id="JBHSIY010000029">
    <property type="protein sequence ID" value="MFC4869431.1"/>
    <property type="molecule type" value="Genomic_DNA"/>
</dbReference>
<feature type="compositionally biased region" description="Basic and acidic residues" evidence="1">
    <location>
        <begin position="1"/>
        <end position="29"/>
    </location>
</feature>
<sequence>MSEPLGHEPAETHDREYAPVLREDKEQPSRRQARARARKVTGTGVETPVRADPGADDGTEARSELEADRSDGEDREAPGSPKRGQGREENRPSREVSDGGAGSDGGEPSGRRES</sequence>
<feature type="compositionally biased region" description="Basic and acidic residues" evidence="1">
    <location>
        <begin position="59"/>
        <end position="77"/>
    </location>
</feature>
<feature type="compositionally biased region" description="Gly residues" evidence="1">
    <location>
        <begin position="99"/>
        <end position="108"/>
    </location>
</feature>
<reference evidence="3" key="1">
    <citation type="journal article" date="2019" name="Int. J. Syst. Evol. Microbiol.">
        <title>The Global Catalogue of Microorganisms (GCM) 10K type strain sequencing project: providing services to taxonomists for standard genome sequencing and annotation.</title>
        <authorList>
            <consortium name="The Broad Institute Genomics Platform"/>
            <consortium name="The Broad Institute Genome Sequencing Center for Infectious Disease"/>
            <person name="Wu L."/>
            <person name="Ma J."/>
        </authorList>
    </citation>
    <scope>NUCLEOTIDE SEQUENCE [LARGE SCALE GENOMIC DNA]</scope>
    <source>
        <strain evidence="3">CGMCC 4.7304</strain>
    </source>
</reference>
<feature type="compositionally biased region" description="Basic and acidic residues" evidence="1">
    <location>
        <begin position="85"/>
        <end position="97"/>
    </location>
</feature>
<keyword evidence="3" id="KW-1185">Reference proteome</keyword>
<feature type="region of interest" description="Disordered" evidence="1">
    <location>
        <begin position="1"/>
        <end position="114"/>
    </location>
</feature>
<gene>
    <name evidence="2" type="ORF">ACFPCZ_22575</name>
</gene>
<evidence type="ECO:0000313" key="3">
    <source>
        <dbReference type="Proteomes" id="UP001595858"/>
    </source>
</evidence>
<accession>A0ABV9SSX4</accession>
<dbReference type="Proteomes" id="UP001595858">
    <property type="component" value="Unassembled WGS sequence"/>
</dbReference>
<proteinExistence type="predicted"/>
<evidence type="ECO:0000256" key="1">
    <source>
        <dbReference type="SAM" id="MobiDB-lite"/>
    </source>
</evidence>
<evidence type="ECO:0000313" key="2">
    <source>
        <dbReference type="EMBL" id="MFC4869431.1"/>
    </source>
</evidence>
<comment type="caution">
    <text evidence="2">The sequence shown here is derived from an EMBL/GenBank/DDBJ whole genome shotgun (WGS) entry which is preliminary data.</text>
</comment>
<protein>
    <submittedName>
        <fullName evidence="2">Uncharacterized protein</fullName>
    </submittedName>
</protein>